<evidence type="ECO:0000259" key="1">
    <source>
        <dbReference type="Pfam" id="PF03184"/>
    </source>
</evidence>
<accession>A0AAW1MD01</accession>
<sequence length="109" mass="12713">MDQGVIANFKAYYLRRTFTQAINTLDQNVDLTLRQFWKGFDIYQVIKNIGRAWGDITETAMRSVWKKVCSQIIPQVQDLEDQSFEELSGKILELARKLDVDVNQIDVEQ</sequence>
<dbReference type="AlphaFoldDB" id="A0AAW1MD01"/>
<comment type="caution">
    <text evidence="2">The sequence shown here is derived from an EMBL/GenBank/DDBJ whole genome shotgun (WGS) entry which is preliminary data.</text>
</comment>
<keyword evidence="2" id="KW-0378">Hydrolase</keyword>
<keyword evidence="2" id="KW-0540">Nuclease</keyword>
<reference evidence="2 3" key="1">
    <citation type="journal article" date="2024" name="BMC Genomics">
        <title>De novo assembly and annotation of Popillia japonica's genome with initial clues to its potential as an invasive pest.</title>
        <authorList>
            <person name="Cucini C."/>
            <person name="Boschi S."/>
            <person name="Funari R."/>
            <person name="Cardaioli E."/>
            <person name="Iannotti N."/>
            <person name="Marturano G."/>
            <person name="Paoli F."/>
            <person name="Bruttini M."/>
            <person name="Carapelli A."/>
            <person name="Frati F."/>
            <person name="Nardi F."/>
        </authorList>
    </citation>
    <scope>NUCLEOTIDE SEQUENCE [LARGE SCALE GENOMIC DNA]</scope>
    <source>
        <strain evidence="2">DMR45628</strain>
    </source>
</reference>
<feature type="domain" description="DDE-1" evidence="1">
    <location>
        <begin position="1"/>
        <end position="65"/>
    </location>
</feature>
<proteinExistence type="predicted"/>
<keyword evidence="3" id="KW-1185">Reference proteome</keyword>
<name>A0AAW1MD01_POPJA</name>
<protein>
    <submittedName>
        <fullName evidence="2">DDE superfamily endonuclease</fullName>
    </submittedName>
</protein>
<dbReference type="EMBL" id="JASPKY010000056">
    <property type="protein sequence ID" value="KAK9744619.1"/>
    <property type="molecule type" value="Genomic_DNA"/>
</dbReference>
<keyword evidence="2" id="KW-0255">Endonuclease</keyword>
<evidence type="ECO:0000313" key="2">
    <source>
        <dbReference type="EMBL" id="KAK9744619.1"/>
    </source>
</evidence>
<dbReference type="Proteomes" id="UP001458880">
    <property type="component" value="Unassembled WGS sequence"/>
</dbReference>
<evidence type="ECO:0000313" key="3">
    <source>
        <dbReference type="Proteomes" id="UP001458880"/>
    </source>
</evidence>
<dbReference type="GO" id="GO:0004519">
    <property type="term" value="F:endonuclease activity"/>
    <property type="evidence" value="ECO:0007669"/>
    <property type="project" value="UniProtKB-KW"/>
</dbReference>
<dbReference type="GO" id="GO:0003676">
    <property type="term" value="F:nucleic acid binding"/>
    <property type="evidence" value="ECO:0007669"/>
    <property type="project" value="InterPro"/>
</dbReference>
<dbReference type="InterPro" id="IPR004875">
    <property type="entry name" value="DDE_SF_endonuclease_dom"/>
</dbReference>
<gene>
    <name evidence="2" type="ORF">QE152_g7660</name>
</gene>
<organism evidence="2 3">
    <name type="scientific">Popillia japonica</name>
    <name type="common">Japanese beetle</name>
    <dbReference type="NCBI Taxonomy" id="7064"/>
    <lineage>
        <taxon>Eukaryota</taxon>
        <taxon>Metazoa</taxon>
        <taxon>Ecdysozoa</taxon>
        <taxon>Arthropoda</taxon>
        <taxon>Hexapoda</taxon>
        <taxon>Insecta</taxon>
        <taxon>Pterygota</taxon>
        <taxon>Neoptera</taxon>
        <taxon>Endopterygota</taxon>
        <taxon>Coleoptera</taxon>
        <taxon>Polyphaga</taxon>
        <taxon>Scarabaeiformia</taxon>
        <taxon>Scarabaeidae</taxon>
        <taxon>Rutelinae</taxon>
        <taxon>Popillia</taxon>
    </lineage>
</organism>
<dbReference type="Pfam" id="PF03184">
    <property type="entry name" value="DDE_1"/>
    <property type="match status" value="1"/>
</dbReference>